<accession>C1C339</accession>
<dbReference type="Gene3D" id="3.40.50.300">
    <property type="entry name" value="P-loop containing nucleotide triphosphate hydrolases"/>
    <property type="match status" value="1"/>
</dbReference>
<proteinExistence type="evidence at transcript level"/>
<keyword evidence="5" id="KW-0418">Kinase</keyword>
<dbReference type="GO" id="GO:0005524">
    <property type="term" value="F:ATP binding"/>
    <property type="evidence" value="ECO:0007669"/>
    <property type="project" value="UniProtKB-KW"/>
</dbReference>
<keyword evidence="3" id="KW-0547">Nucleotide-binding</keyword>
<dbReference type="GO" id="GO:0005739">
    <property type="term" value="C:mitochondrion"/>
    <property type="evidence" value="ECO:0007669"/>
    <property type="project" value="TreeGrafter"/>
</dbReference>
<keyword evidence="5" id="KW-0808">Transferase</keyword>
<feature type="active site" description="Proton acceptor" evidence="2">
    <location>
        <position position="95"/>
    </location>
</feature>
<name>C1C339_CALCM</name>
<evidence type="ECO:0000313" key="5">
    <source>
        <dbReference type="EMBL" id="ACO15692.1"/>
    </source>
</evidence>
<dbReference type="Pfam" id="PF01712">
    <property type="entry name" value="dNK"/>
    <property type="match status" value="1"/>
</dbReference>
<dbReference type="InterPro" id="IPR002624">
    <property type="entry name" value="DCK/DGK"/>
</dbReference>
<feature type="binding site" evidence="3">
    <location>
        <begin position="155"/>
        <end position="159"/>
    </location>
    <ligand>
        <name>ATP</name>
        <dbReference type="ChEBI" id="CHEBI:30616"/>
    </ligand>
</feature>
<evidence type="ECO:0000256" key="3">
    <source>
        <dbReference type="PIRSR" id="PIRSR000705-3"/>
    </source>
</evidence>
<dbReference type="CDD" id="cd01673">
    <property type="entry name" value="dNK"/>
    <property type="match status" value="1"/>
</dbReference>
<dbReference type="InterPro" id="IPR050566">
    <property type="entry name" value="Deoxyribonucleoside_kinase"/>
</dbReference>
<dbReference type="InterPro" id="IPR027417">
    <property type="entry name" value="P-loop_NTPase"/>
</dbReference>
<dbReference type="SUPFAM" id="SSF52540">
    <property type="entry name" value="P-loop containing nucleoside triphosphate hydrolases"/>
    <property type="match status" value="1"/>
</dbReference>
<gene>
    <name evidence="5" type="primary">DNK</name>
</gene>
<feature type="binding site" evidence="3">
    <location>
        <begin position="18"/>
        <end position="26"/>
    </location>
    <ligand>
        <name>ATP</name>
        <dbReference type="ChEBI" id="CHEBI:30616"/>
    </ligand>
</feature>
<evidence type="ECO:0000256" key="1">
    <source>
        <dbReference type="ARBA" id="ARBA00007420"/>
    </source>
</evidence>
<dbReference type="PIRSF" id="PIRSF000705">
    <property type="entry name" value="DNK"/>
    <property type="match status" value="1"/>
</dbReference>
<sequence>MFLGKKTIRRPFIVAVEGNVGSGKSTMLRYFKSKGEVRIYPEPVDSWRNVGGENLLNNLYKDPQRCSFTFQSYVQLTRLKILEDVSTEGGVKIIERSIQSNDFVFLKTAQKRGTLSDVELQVLDSYHSWIRNSTITNPIDLIVYLRTTPEVAHARLCKRARSEEKTVPLDYLQDLHDSYEDWLMRKVYGQPPAPVLVIDANQSLSMVEKSLSLNSDTIMGNRKVV</sequence>
<dbReference type="GO" id="GO:0019136">
    <property type="term" value="F:deoxynucleoside kinase activity"/>
    <property type="evidence" value="ECO:0007669"/>
    <property type="project" value="InterPro"/>
</dbReference>
<dbReference type="EMBL" id="BT081268">
    <property type="protein sequence ID" value="ACO15692.1"/>
    <property type="molecule type" value="mRNA"/>
</dbReference>
<keyword evidence="3" id="KW-0067">ATP-binding</keyword>
<dbReference type="AlphaFoldDB" id="C1C339"/>
<evidence type="ECO:0000259" key="4">
    <source>
        <dbReference type="Pfam" id="PF01712"/>
    </source>
</evidence>
<dbReference type="InterPro" id="IPR031314">
    <property type="entry name" value="DNK_dom"/>
</dbReference>
<comment type="similarity">
    <text evidence="1">Belongs to the DCK/DGK family.</text>
</comment>
<reference evidence="5" key="1">
    <citation type="submission" date="2009-03" db="EMBL/GenBank/DDBJ databases">
        <title>Caligus clemensi ESTs and full-length cDNAs.</title>
        <authorList>
            <person name="Yasuike M."/>
            <person name="von Schalburg K."/>
            <person name="Cooper G."/>
            <person name="Leong J."/>
            <person name="Jones S.R.M."/>
            <person name="Koop B.F."/>
        </authorList>
    </citation>
    <scope>NUCLEOTIDE SEQUENCE</scope>
    <source>
        <tissue evidence="5">Whole</tissue>
    </source>
</reference>
<organism evidence="5">
    <name type="scientific">Caligus clemensi</name>
    <name type="common">Sea louse</name>
    <dbReference type="NCBI Taxonomy" id="344056"/>
    <lineage>
        <taxon>Eukaryota</taxon>
        <taxon>Metazoa</taxon>
        <taxon>Ecdysozoa</taxon>
        <taxon>Arthropoda</taxon>
        <taxon>Crustacea</taxon>
        <taxon>Multicrustacea</taxon>
        <taxon>Hexanauplia</taxon>
        <taxon>Copepoda</taxon>
        <taxon>Siphonostomatoida</taxon>
        <taxon>Caligidae</taxon>
        <taxon>Caligus</taxon>
    </lineage>
</organism>
<evidence type="ECO:0000256" key="2">
    <source>
        <dbReference type="PIRSR" id="PIRSR000705-1"/>
    </source>
</evidence>
<dbReference type="PANTHER" id="PTHR10513">
    <property type="entry name" value="DEOXYNUCLEOSIDE KINASE"/>
    <property type="match status" value="1"/>
</dbReference>
<feature type="domain" description="Deoxynucleoside kinase" evidence="4">
    <location>
        <begin position="15"/>
        <end position="208"/>
    </location>
</feature>
<protein>
    <submittedName>
        <fullName evidence="5">Deoxynucleoside kinase</fullName>
    </submittedName>
</protein>
<dbReference type="PANTHER" id="PTHR10513:SF38">
    <property type="entry name" value="DEOXYNUCLEOSIDE KINASE-LIKE PROTEIN"/>
    <property type="match status" value="1"/>
</dbReference>